<evidence type="ECO:0000256" key="4">
    <source>
        <dbReference type="ARBA" id="ARBA00022723"/>
    </source>
</evidence>
<keyword evidence="5" id="KW-0408">Iron</keyword>
<dbReference type="SFLD" id="SFLDF00318">
    <property type="entry name" value="Viperin"/>
    <property type="match status" value="1"/>
</dbReference>
<dbReference type="PANTHER" id="PTHR21339">
    <property type="entry name" value="RADICAL S-ADENOSYL METHIONINE DOMAIN-CONTAINING PROTEIN 2"/>
    <property type="match status" value="1"/>
</dbReference>
<keyword evidence="10" id="KW-0472">Membrane</keyword>
<dbReference type="GO" id="GO:0051607">
    <property type="term" value="P:defense response to virus"/>
    <property type="evidence" value="ECO:0007669"/>
    <property type="project" value="UniProtKB-KW"/>
</dbReference>
<evidence type="ECO:0000256" key="9">
    <source>
        <dbReference type="SAM" id="MobiDB-lite"/>
    </source>
</evidence>
<dbReference type="GO" id="GO:0046872">
    <property type="term" value="F:metal ion binding"/>
    <property type="evidence" value="ECO:0007669"/>
    <property type="project" value="UniProtKB-KW"/>
</dbReference>
<feature type="region of interest" description="Disordered" evidence="9">
    <location>
        <begin position="392"/>
        <end position="418"/>
    </location>
</feature>
<evidence type="ECO:0000256" key="1">
    <source>
        <dbReference type="ARBA" id="ARBA00001966"/>
    </source>
</evidence>
<dbReference type="SFLD" id="SFLDG01088">
    <property type="entry name" value="antiviral_proteins"/>
    <property type="match status" value="1"/>
</dbReference>
<dbReference type="EMBL" id="AMGV01000009">
    <property type="protein sequence ID" value="KEF54660.1"/>
    <property type="molecule type" value="Genomic_DNA"/>
</dbReference>
<dbReference type="GO" id="GO:0003824">
    <property type="term" value="F:catalytic activity"/>
    <property type="evidence" value="ECO:0007669"/>
    <property type="project" value="InterPro"/>
</dbReference>
<proteinExistence type="predicted"/>
<dbReference type="InterPro" id="IPR051196">
    <property type="entry name" value="RSAD2/Viperin_antiviral"/>
</dbReference>
<dbReference type="GeneID" id="25284012"/>
<dbReference type="PANTHER" id="PTHR21339:SF0">
    <property type="entry name" value="S-ADENOSYLMETHIONINE-DEPENDENT NUCLEOTIDE DEHYDRATASE RSAD2"/>
    <property type="match status" value="1"/>
</dbReference>
<dbReference type="InterPro" id="IPR007197">
    <property type="entry name" value="rSAM"/>
</dbReference>
<evidence type="ECO:0000256" key="5">
    <source>
        <dbReference type="ARBA" id="ARBA00023004"/>
    </source>
</evidence>
<keyword evidence="8" id="KW-0496">Mitochondrion</keyword>
<dbReference type="Gene3D" id="3.20.20.70">
    <property type="entry name" value="Aldolase class I"/>
    <property type="match status" value="1"/>
</dbReference>
<keyword evidence="2" id="KW-0004">4Fe-4S</keyword>
<dbReference type="HOGENOM" id="CLU_049058_1_0_1"/>
<evidence type="ECO:0000313" key="12">
    <source>
        <dbReference type="EMBL" id="KEF54660.1"/>
    </source>
</evidence>
<dbReference type="NCBIfam" id="NF038283">
    <property type="entry name" value="viperin_w_prok"/>
    <property type="match status" value="1"/>
</dbReference>
<feature type="domain" description="Radical SAM core" evidence="11">
    <location>
        <begin position="56"/>
        <end position="264"/>
    </location>
</feature>
<evidence type="ECO:0000256" key="6">
    <source>
        <dbReference type="ARBA" id="ARBA00023014"/>
    </source>
</evidence>
<keyword evidence="13" id="KW-1185">Reference proteome</keyword>
<keyword evidence="10" id="KW-1133">Transmembrane helix</keyword>
<gene>
    <name evidence="12" type="ORF">A1O9_09102</name>
</gene>
<protein>
    <recommendedName>
        <fullName evidence="11">Radical SAM core domain-containing protein</fullName>
    </recommendedName>
</protein>
<keyword evidence="10" id="KW-0812">Transmembrane</keyword>
<dbReference type="Proteomes" id="UP000027920">
    <property type="component" value="Unassembled WGS sequence"/>
</dbReference>
<accession>A0A072PGI4</accession>
<dbReference type="RefSeq" id="XP_013257250.1">
    <property type="nucleotide sequence ID" value="XM_013401796.1"/>
</dbReference>
<sequence length="418" mass="46969">MVLPLLFEHPWVAVALGYLILCLIMHLTLHTAQVDTPPASPIRLPNDSNELTLNNRTIPLSVNYHFTRKCNYACGFCFHTDTNSYIASFPDAKEALLRLSQAGMKKVNFAGGEPFLYPSMLGKMVDYCKQELRLESVSIVSNGSKITESWIRAHAANLDILAISCDSFDERTNVIIGRGEGTHITQLYRVTEWCREYGVMFKLNSVICKYNFDEDMNEHIARLQPYRWKCFQVLVVPGENDSCVTKRDARGFQISDDEFQLFCKNHAAQTCIVPESNQVMASSYLILDEHLRFLDKSCKKPSASILEVGVQQALDSVFWDMDGFKERGGVYAWNESLVQEQMQNEMDDNVLVDRALANKDDTAEELDREMRKLMQIQGAFDMRSQIMGGAACGAGAGAGEASESSADMEDIGKKAKKD</sequence>
<keyword evidence="3" id="KW-0949">S-adenosyl-L-methionine</keyword>
<dbReference type="Pfam" id="PF04055">
    <property type="entry name" value="Radical_SAM"/>
    <property type="match status" value="1"/>
</dbReference>
<comment type="cofactor">
    <cofactor evidence="1">
        <name>[4Fe-4S] cluster</name>
        <dbReference type="ChEBI" id="CHEBI:49883"/>
    </cofactor>
</comment>
<comment type="caution">
    <text evidence="12">The sequence shown here is derived from an EMBL/GenBank/DDBJ whole genome shotgun (WGS) entry which is preliminary data.</text>
</comment>
<dbReference type="InterPro" id="IPR013785">
    <property type="entry name" value="Aldolase_TIM"/>
</dbReference>
<name>A0A072PGI4_9EURO</name>
<dbReference type="SFLD" id="SFLDG01067">
    <property type="entry name" value="SPASM/twitch_domain_containing"/>
    <property type="match status" value="1"/>
</dbReference>
<dbReference type="VEuPathDB" id="FungiDB:A1O9_09102"/>
<dbReference type="CDD" id="cd01335">
    <property type="entry name" value="Radical_SAM"/>
    <property type="match status" value="1"/>
</dbReference>
<evidence type="ECO:0000259" key="11">
    <source>
        <dbReference type="PROSITE" id="PS51918"/>
    </source>
</evidence>
<feature type="transmembrane region" description="Helical" evidence="10">
    <location>
        <begin position="12"/>
        <end position="29"/>
    </location>
</feature>
<keyword evidence="6" id="KW-0411">Iron-sulfur</keyword>
<reference evidence="12 13" key="1">
    <citation type="submission" date="2013-03" db="EMBL/GenBank/DDBJ databases">
        <title>The Genome Sequence of Exophiala aquamarina CBS 119918.</title>
        <authorList>
            <consortium name="The Broad Institute Genomics Platform"/>
            <person name="Cuomo C."/>
            <person name="de Hoog S."/>
            <person name="Gorbushina A."/>
            <person name="Walker B."/>
            <person name="Young S.K."/>
            <person name="Zeng Q."/>
            <person name="Gargeya S."/>
            <person name="Fitzgerald M."/>
            <person name="Haas B."/>
            <person name="Abouelleil A."/>
            <person name="Allen A.W."/>
            <person name="Alvarado L."/>
            <person name="Arachchi H.M."/>
            <person name="Berlin A.M."/>
            <person name="Chapman S.B."/>
            <person name="Gainer-Dewar J."/>
            <person name="Goldberg J."/>
            <person name="Griggs A."/>
            <person name="Gujja S."/>
            <person name="Hansen M."/>
            <person name="Howarth C."/>
            <person name="Imamovic A."/>
            <person name="Ireland A."/>
            <person name="Larimer J."/>
            <person name="McCowan C."/>
            <person name="Murphy C."/>
            <person name="Pearson M."/>
            <person name="Poon T.W."/>
            <person name="Priest M."/>
            <person name="Roberts A."/>
            <person name="Saif S."/>
            <person name="Shea T."/>
            <person name="Sisk P."/>
            <person name="Sykes S."/>
            <person name="Wortman J."/>
            <person name="Nusbaum C."/>
            <person name="Birren B."/>
        </authorList>
    </citation>
    <scope>NUCLEOTIDE SEQUENCE [LARGE SCALE GENOMIC DNA]</scope>
    <source>
        <strain evidence="12 13">CBS 119918</strain>
    </source>
</reference>
<dbReference type="InterPro" id="IPR006638">
    <property type="entry name" value="Elp3/MiaA/NifB-like_rSAM"/>
</dbReference>
<dbReference type="PROSITE" id="PS51918">
    <property type="entry name" value="RADICAL_SAM"/>
    <property type="match status" value="1"/>
</dbReference>
<dbReference type="InterPro" id="IPR058240">
    <property type="entry name" value="rSAM_sf"/>
</dbReference>
<dbReference type="AlphaFoldDB" id="A0A072PGI4"/>
<organism evidence="12 13">
    <name type="scientific">Exophiala aquamarina CBS 119918</name>
    <dbReference type="NCBI Taxonomy" id="1182545"/>
    <lineage>
        <taxon>Eukaryota</taxon>
        <taxon>Fungi</taxon>
        <taxon>Dikarya</taxon>
        <taxon>Ascomycota</taxon>
        <taxon>Pezizomycotina</taxon>
        <taxon>Eurotiomycetes</taxon>
        <taxon>Chaetothyriomycetidae</taxon>
        <taxon>Chaetothyriales</taxon>
        <taxon>Herpotrichiellaceae</taxon>
        <taxon>Exophiala</taxon>
    </lineage>
</organism>
<dbReference type="OrthoDB" id="549750at2759"/>
<dbReference type="GO" id="GO:0051539">
    <property type="term" value="F:4 iron, 4 sulfur cluster binding"/>
    <property type="evidence" value="ECO:0007669"/>
    <property type="project" value="UniProtKB-KW"/>
</dbReference>
<evidence type="ECO:0000313" key="13">
    <source>
        <dbReference type="Proteomes" id="UP000027920"/>
    </source>
</evidence>
<evidence type="ECO:0000256" key="2">
    <source>
        <dbReference type="ARBA" id="ARBA00022485"/>
    </source>
</evidence>
<keyword evidence="7" id="KW-0051">Antiviral defense</keyword>
<evidence type="ECO:0000256" key="8">
    <source>
        <dbReference type="ARBA" id="ARBA00023128"/>
    </source>
</evidence>
<evidence type="ECO:0000256" key="10">
    <source>
        <dbReference type="SAM" id="Phobius"/>
    </source>
</evidence>
<dbReference type="STRING" id="1182545.A0A072PGI4"/>
<keyword evidence="4" id="KW-0479">Metal-binding</keyword>
<dbReference type="SUPFAM" id="SSF102114">
    <property type="entry name" value="Radical SAM enzymes"/>
    <property type="match status" value="1"/>
</dbReference>
<dbReference type="SFLD" id="SFLDS00029">
    <property type="entry name" value="Radical_SAM"/>
    <property type="match status" value="1"/>
</dbReference>
<evidence type="ECO:0000256" key="3">
    <source>
        <dbReference type="ARBA" id="ARBA00022691"/>
    </source>
</evidence>
<dbReference type="SMART" id="SM00729">
    <property type="entry name" value="Elp3"/>
    <property type="match status" value="1"/>
</dbReference>
<evidence type="ECO:0000256" key="7">
    <source>
        <dbReference type="ARBA" id="ARBA00023118"/>
    </source>
</evidence>